<organism evidence="2">
    <name type="scientific">Brassica napus</name>
    <name type="common">Rape</name>
    <dbReference type="NCBI Taxonomy" id="3708"/>
    <lineage>
        <taxon>Eukaryota</taxon>
        <taxon>Viridiplantae</taxon>
        <taxon>Streptophyta</taxon>
        <taxon>Embryophyta</taxon>
        <taxon>Tracheophyta</taxon>
        <taxon>Spermatophyta</taxon>
        <taxon>Magnoliopsida</taxon>
        <taxon>eudicotyledons</taxon>
        <taxon>Gunneridae</taxon>
        <taxon>Pentapetalae</taxon>
        <taxon>rosids</taxon>
        <taxon>malvids</taxon>
        <taxon>Brassicales</taxon>
        <taxon>Brassicaceae</taxon>
        <taxon>Brassiceae</taxon>
        <taxon>Brassica</taxon>
    </lineage>
</organism>
<sequence>MMRRVRRCKCILTKKVDVEEEGGEKLRSVKKGRKRRWWGQGRTGREERSRTKHEVRNDVFSYFLFCEQAPAADDDDDMDPFGDETEEEKKAAEEKEGAKDTKKPKGRRKMKSAAYVTRRLMKAETDVQPEALKVVNLEDLYGTLATTLVNFEDL</sequence>
<gene>
    <name evidence="2" type="ORF">DARMORV10_A01P31020.1</name>
</gene>
<evidence type="ECO:0000256" key="1">
    <source>
        <dbReference type="SAM" id="MobiDB-lite"/>
    </source>
</evidence>
<reference evidence="2" key="1">
    <citation type="submission" date="2021-01" db="EMBL/GenBank/DDBJ databases">
        <authorList>
            <consortium name="Genoscope - CEA"/>
            <person name="William W."/>
        </authorList>
    </citation>
    <scope>NUCLEOTIDE SEQUENCE</scope>
</reference>
<feature type="region of interest" description="Disordered" evidence="1">
    <location>
        <begin position="70"/>
        <end position="113"/>
    </location>
</feature>
<feature type="compositionally biased region" description="Acidic residues" evidence="1">
    <location>
        <begin position="72"/>
        <end position="86"/>
    </location>
</feature>
<name>A0A816Y0U4_BRANA</name>
<dbReference type="AlphaFoldDB" id="A0A816Y0U4"/>
<protein>
    <submittedName>
        <fullName evidence="2">(rape) hypothetical protein</fullName>
    </submittedName>
</protein>
<accession>A0A816Y0U4</accession>
<dbReference type="Proteomes" id="UP001295469">
    <property type="component" value="Chromosome A01"/>
</dbReference>
<evidence type="ECO:0000313" key="2">
    <source>
        <dbReference type="EMBL" id="CAF2153136.1"/>
    </source>
</evidence>
<proteinExistence type="predicted"/>
<feature type="compositionally biased region" description="Basic and acidic residues" evidence="1">
    <location>
        <begin position="87"/>
        <end position="103"/>
    </location>
</feature>
<dbReference type="EMBL" id="HG994355">
    <property type="protein sequence ID" value="CAF2153136.1"/>
    <property type="molecule type" value="Genomic_DNA"/>
</dbReference>